<proteinExistence type="predicted"/>
<evidence type="ECO:0000313" key="2">
    <source>
        <dbReference type="Proteomes" id="UP000054144"/>
    </source>
</evidence>
<keyword evidence="2" id="KW-1185">Reference proteome</keyword>
<protein>
    <submittedName>
        <fullName evidence="1">Uncharacterized protein</fullName>
    </submittedName>
</protein>
<dbReference type="EMBL" id="KN882011">
    <property type="protein sequence ID" value="KIY47134.1"/>
    <property type="molecule type" value="Genomic_DNA"/>
</dbReference>
<reference evidence="1 2" key="1">
    <citation type="journal article" date="2015" name="Fungal Genet. Biol.">
        <title>Evolution of novel wood decay mechanisms in Agaricales revealed by the genome sequences of Fistulina hepatica and Cylindrobasidium torrendii.</title>
        <authorList>
            <person name="Floudas D."/>
            <person name="Held B.W."/>
            <person name="Riley R."/>
            <person name="Nagy L.G."/>
            <person name="Koehler G."/>
            <person name="Ransdell A.S."/>
            <person name="Younus H."/>
            <person name="Chow J."/>
            <person name="Chiniquy J."/>
            <person name="Lipzen A."/>
            <person name="Tritt A."/>
            <person name="Sun H."/>
            <person name="Haridas S."/>
            <person name="LaButti K."/>
            <person name="Ohm R.A."/>
            <person name="Kues U."/>
            <person name="Blanchette R.A."/>
            <person name="Grigoriev I.V."/>
            <person name="Minto R.E."/>
            <person name="Hibbett D.S."/>
        </authorList>
    </citation>
    <scope>NUCLEOTIDE SEQUENCE [LARGE SCALE GENOMIC DNA]</scope>
    <source>
        <strain evidence="1 2">ATCC 64428</strain>
    </source>
</reference>
<evidence type="ECO:0000313" key="1">
    <source>
        <dbReference type="EMBL" id="KIY47134.1"/>
    </source>
</evidence>
<dbReference type="Proteomes" id="UP000054144">
    <property type="component" value="Unassembled WGS sequence"/>
</dbReference>
<accession>A0A0D7A9Q9</accession>
<dbReference type="AlphaFoldDB" id="A0A0D7A9Q9"/>
<organism evidence="1 2">
    <name type="scientific">Fistulina hepatica ATCC 64428</name>
    <dbReference type="NCBI Taxonomy" id="1128425"/>
    <lineage>
        <taxon>Eukaryota</taxon>
        <taxon>Fungi</taxon>
        <taxon>Dikarya</taxon>
        <taxon>Basidiomycota</taxon>
        <taxon>Agaricomycotina</taxon>
        <taxon>Agaricomycetes</taxon>
        <taxon>Agaricomycetidae</taxon>
        <taxon>Agaricales</taxon>
        <taxon>Fistulinaceae</taxon>
        <taxon>Fistulina</taxon>
    </lineage>
</organism>
<name>A0A0D7A9Q9_9AGAR</name>
<sequence length="121" mass="13703">MGVTKKSRITYENPDGVGPQKVVLQRTRQTRQEIEKERQRERDLLAALPNEARDELLQHELSANPRTDDQWFDEDDRDDVLLSALGQAAPGTEGELLSGAGAEGTFFDLAHSLWKRPVYLE</sequence>
<gene>
    <name evidence="1" type="ORF">FISHEDRAFT_74954</name>
</gene>